<accession>A0A180FZE2</accession>
<reference evidence="3 4" key="3">
    <citation type="journal article" date="2017" name="G3 (Bethesda)">
        <title>Comparative analysis highlights variable genome content of wheat rusts and divergence of the mating loci.</title>
        <authorList>
            <person name="Cuomo C.A."/>
            <person name="Bakkeren G."/>
            <person name="Khalil H.B."/>
            <person name="Panwar V."/>
            <person name="Joly D."/>
            <person name="Linning R."/>
            <person name="Sakthikumar S."/>
            <person name="Song X."/>
            <person name="Adiconis X."/>
            <person name="Fan L."/>
            <person name="Goldberg J.M."/>
            <person name="Levin J.Z."/>
            <person name="Young S."/>
            <person name="Zeng Q."/>
            <person name="Anikster Y."/>
            <person name="Bruce M."/>
            <person name="Wang M."/>
            <person name="Yin C."/>
            <person name="McCallum B."/>
            <person name="Szabo L.J."/>
            <person name="Hulbert S."/>
            <person name="Chen X."/>
            <person name="Fellers J.P."/>
        </authorList>
    </citation>
    <scope>NUCLEOTIDE SEQUENCE</scope>
    <source>
        <strain evidence="3">isolate 1-1 / race 1 (BBBD)</strain>
        <strain evidence="4">Isolate 1-1 / race 1 (BBBD)</strain>
    </source>
</reference>
<sequence>MHAYLDSVGKCHFCKKHCGNPAGACPGPPDQSRVYIPPAFQVPPKPANYVAPRACSSAHQKQPGPTTAGRPTGKPAGVAGMDEAPPFEQSQVSLISAIDGQLEATALAYGDHPLSEIEKEDQLAPKSDDGSYLLPEEPSDTSDLIDVHAVNNDLESILDKWFPVDNDGTTETLITTEDFLTDITGGSVANQDP</sequence>
<dbReference type="AlphaFoldDB" id="A0A180FZE2"/>
<dbReference type="VEuPathDB" id="FungiDB:PTTG_30264"/>
<reference evidence="2" key="1">
    <citation type="submission" date="2009-11" db="EMBL/GenBank/DDBJ databases">
        <authorList>
            <consortium name="The Broad Institute Genome Sequencing Platform"/>
            <person name="Ward D."/>
            <person name="Feldgarden M."/>
            <person name="Earl A."/>
            <person name="Young S.K."/>
            <person name="Zeng Q."/>
            <person name="Koehrsen M."/>
            <person name="Alvarado L."/>
            <person name="Berlin A."/>
            <person name="Bochicchio J."/>
            <person name="Borenstein D."/>
            <person name="Chapman S.B."/>
            <person name="Chen Z."/>
            <person name="Engels R."/>
            <person name="Freedman E."/>
            <person name="Gellesch M."/>
            <person name="Goldberg J."/>
            <person name="Griggs A."/>
            <person name="Gujja S."/>
            <person name="Heilman E."/>
            <person name="Heiman D."/>
            <person name="Hepburn T."/>
            <person name="Howarth C."/>
            <person name="Jen D."/>
            <person name="Larson L."/>
            <person name="Lewis B."/>
            <person name="Mehta T."/>
            <person name="Park D."/>
            <person name="Pearson M."/>
            <person name="Roberts A."/>
            <person name="Saif S."/>
            <person name="Shea T."/>
            <person name="Shenoy N."/>
            <person name="Sisk P."/>
            <person name="Stolte C."/>
            <person name="Sykes S."/>
            <person name="Thomson T."/>
            <person name="Walk T."/>
            <person name="White J."/>
            <person name="Yandava C."/>
            <person name="Izard J."/>
            <person name="Baranova O.V."/>
            <person name="Blanton J.M."/>
            <person name="Tanner A.C."/>
            <person name="Dewhirst F.E."/>
            <person name="Haas B."/>
            <person name="Nusbaum C."/>
            <person name="Birren B."/>
        </authorList>
    </citation>
    <scope>NUCLEOTIDE SEQUENCE [LARGE SCALE GENOMIC DNA]</scope>
    <source>
        <strain evidence="2">1-1 BBBD Race 1</strain>
    </source>
</reference>
<reference evidence="2" key="2">
    <citation type="submission" date="2016-05" db="EMBL/GenBank/DDBJ databases">
        <title>Comparative analysis highlights variable genome content of wheat rusts and divergence of the mating loci.</title>
        <authorList>
            <person name="Cuomo C.A."/>
            <person name="Bakkeren G."/>
            <person name="Szabo L."/>
            <person name="Khalil H."/>
            <person name="Joly D."/>
            <person name="Goldberg J."/>
            <person name="Young S."/>
            <person name="Zeng Q."/>
            <person name="Fellers J."/>
        </authorList>
    </citation>
    <scope>NUCLEOTIDE SEQUENCE [LARGE SCALE GENOMIC DNA]</scope>
    <source>
        <strain evidence="2">1-1 BBBD Race 1</strain>
    </source>
</reference>
<proteinExistence type="predicted"/>
<protein>
    <submittedName>
        <fullName evidence="2 3">Uncharacterized protein</fullName>
    </submittedName>
</protein>
<feature type="region of interest" description="Disordered" evidence="1">
    <location>
        <begin position="51"/>
        <end position="84"/>
    </location>
</feature>
<evidence type="ECO:0000313" key="2">
    <source>
        <dbReference type="EMBL" id="OAV85796.1"/>
    </source>
</evidence>
<name>A0A180FZE2_PUCT1</name>
<dbReference type="Proteomes" id="UP000005240">
    <property type="component" value="Unassembled WGS sequence"/>
</dbReference>
<dbReference type="EnsemblFungi" id="PTTG_30264-t43_1">
    <property type="protein sequence ID" value="PTTG_30264-t43_1-p1"/>
    <property type="gene ID" value="PTTG_30264"/>
</dbReference>
<keyword evidence="4" id="KW-1185">Reference proteome</keyword>
<reference evidence="3" key="4">
    <citation type="submission" date="2025-05" db="UniProtKB">
        <authorList>
            <consortium name="EnsemblFungi"/>
        </authorList>
    </citation>
    <scope>IDENTIFICATION</scope>
    <source>
        <strain evidence="3">isolate 1-1 / race 1 (BBBD)</strain>
    </source>
</reference>
<evidence type="ECO:0000313" key="4">
    <source>
        <dbReference type="Proteomes" id="UP000005240"/>
    </source>
</evidence>
<evidence type="ECO:0000256" key="1">
    <source>
        <dbReference type="SAM" id="MobiDB-lite"/>
    </source>
</evidence>
<dbReference type="EMBL" id="ADAS02002625">
    <property type="protein sequence ID" value="OAV85796.1"/>
    <property type="molecule type" value="Genomic_DNA"/>
</dbReference>
<gene>
    <name evidence="2" type="ORF">PTTG_30264</name>
</gene>
<organism evidence="2">
    <name type="scientific">Puccinia triticina (isolate 1-1 / race 1 (BBBD))</name>
    <name type="common">Brown leaf rust fungus</name>
    <dbReference type="NCBI Taxonomy" id="630390"/>
    <lineage>
        <taxon>Eukaryota</taxon>
        <taxon>Fungi</taxon>
        <taxon>Dikarya</taxon>
        <taxon>Basidiomycota</taxon>
        <taxon>Pucciniomycotina</taxon>
        <taxon>Pucciniomycetes</taxon>
        <taxon>Pucciniales</taxon>
        <taxon>Pucciniaceae</taxon>
        <taxon>Puccinia</taxon>
    </lineage>
</organism>
<evidence type="ECO:0000313" key="3">
    <source>
        <dbReference type="EnsemblFungi" id="PTTG_30264-t43_1-p1"/>
    </source>
</evidence>